<dbReference type="AlphaFoldDB" id="A0A4U5N4V6"/>
<gene>
    <name evidence="2" type="ORF">L596_018261</name>
</gene>
<evidence type="ECO:0000313" key="3">
    <source>
        <dbReference type="Proteomes" id="UP000298663"/>
    </source>
</evidence>
<reference evidence="2 3" key="1">
    <citation type="journal article" date="2015" name="Genome Biol.">
        <title>Comparative genomics of Steinernema reveals deeply conserved gene regulatory networks.</title>
        <authorList>
            <person name="Dillman A.R."/>
            <person name="Macchietto M."/>
            <person name="Porter C.F."/>
            <person name="Rogers A."/>
            <person name="Williams B."/>
            <person name="Antoshechkin I."/>
            <person name="Lee M.M."/>
            <person name="Goodwin Z."/>
            <person name="Lu X."/>
            <person name="Lewis E.E."/>
            <person name="Goodrich-Blair H."/>
            <person name="Stock S.P."/>
            <person name="Adams B.J."/>
            <person name="Sternberg P.W."/>
            <person name="Mortazavi A."/>
        </authorList>
    </citation>
    <scope>NUCLEOTIDE SEQUENCE [LARGE SCALE GENOMIC DNA]</scope>
    <source>
        <strain evidence="2 3">ALL</strain>
    </source>
</reference>
<feature type="signal peptide" evidence="1">
    <location>
        <begin position="1"/>
        <end position="28"/>
    </location>
</feature>
<dbReference type="Proteomes" id="UP000298663">
    <property type="component" value="Unassembled WGS sequence"/>
</dbReference>
<keyword evidence="3" id="KW-1185">Reference proteome</keyword>
<dbReference type="EMBL" id="AZBU02000005">
    <property type="protein sequence ID" value="TKR77253.1"/>
    <property type="molecule type" value="Genomic_DNA"/>
</dbReference>
<proteinExistence type="predicted"/>
<name>A0A4U5N4V6_STECR</name>
<evidence type="ECO:0000256" key="1">
    <source>
        <dbReference type="SAM" id="SignalP"/>
    </source>
</evidence>
<reference evidence="2 3" key="2">
    <citation type="journal article" date="2019" name="G3 (Bethesda)">
        <title>Hybrid Assembly of the Genome of the Entomopathogenic Nematode Steinernema carpocapsae Identifies the X-Chromosome.</title>
        <authorList>
            <person name="Serra L."/>
            <person name="Macchietto M."/>
            <person name="Macias-Munoz A."/>
            <person name="McGill C.J."/>
            <person name="Rodriguez I.M."/>
            <person name="Rodriguez B."/>
            <person name="Murad R."/>
            <person name="Mortazavi A."/>
        </authorList>
    </citation>
    <scope>NUCLEOTIDE SEQUENCE [LARGE SCALE GENOMIC DNA]</scope>
    <source>
        <strain evidence="2 3">ALL</strain>
    </source>
</reference>
<evidence type="ECO:0000313" key="2">
    <source>
        <dbReference type="EMBL" id="TKR77253.1"/>
    </source>
</evidence>
<protein>
    <submittedName>
        <fullName evidence="2">Uncharacterized protein</fullName>
    </submittedName>
</protein>
<organism evidence="2 3">
    <name type="scientific">Steinernema carpocapsae</name>
    <name type="common">Entomopathogenic nematode</name>
    <dbReference type="NCBI Taxonomy" id="34508"/>
    <lineage>
        <taxon>Eukaryota</taxon>
        <taxon>Metazoa</taxon>
        <taxon>Ecdysozoa</taxon>
        <taxon>Nematoda</taxon>
        <taxon>Chromadorea</taxon>
        <taxon>Rhabditida</taxon>
        <taxon>Tylenchina</taxon>
        <taxon>Panagrolaimomorpha</taxon>
        <taxon>Strongyloidoidea</taxon>
        <taxon>Steinernematidae</taxon>
        <taxon>Steinernema</taxon>
    </lineage>
</organism>
<comment type="caution">
    <text evidence="2">The sequence shown here is derived from an EMBL/GenBank/DDBJ whole genome shotgun (WGS) entry which is preliminary data.</text>
</comment>
<keyword evidence="1" id="KW-0732">Signal</keyword>
<accession>A0A4U5N4V6</accession>
<sequence length="144" mass="16770">MPFKIDHIFRTFFRLVMPFLRLLVKVVSRRMCEFFVHPHLEEGPQPPKVVVTNHGLIAVGFTVLKSDKKAVNLIYVESGECSLNQKASRPILRDPVDRLHLRKRHWIDGSQTIEPNVRNRWIHGALCLPLGFLVLQQRTRILET</sequence>
<feature type="chain" id="PRO_5020975406" evidence="1">
    <location>
        <begin position="29"/>
        <end position="144"/>
    </location>
</feature>